<dbReference type="AlphaFoldDB" id="A0A9P3PRK8"/>
<dbReference type="OrthoDB" id="3250101at2759"/>
<dbReference type="Proteomes" id="UP001063166">
    <property type="component" value="Unassembled WGS sequence"/>
</dbReference>
<organism evidence="1 2">
    <name type="scientific">Lyophyllum shimeji</name>
    <name type="common">Hon-shimeji</name>
    <name type="synonym">Tricholoma shimeji</name>
    <dbReference type="NCBI Taxonomy" id="47721"/>
    <lineage>
        <taxon>Eukaryota</taxon>
        <taxon>Fungi</taxon>
        <taxon>Dikarya</taxon>
        <taxon>Basidiomycota</taxon>
        <taxon>Agaricomycotina</taxon>
        <taxon>Agaricomycetes</taxon>
        <taxon>Agaricomycetidae</taxon>
        <taxon>Agaricales</taxon>
        <taxon>Tricholomatineae</taxon>
        <taxon>Lyophyllaceae</taxon>
        <taxon>Lyophyllum</taxon>
    </lineage>
</organism>
<evidence type="ECO:0000313" key="1">
    <source>
        <dbReference type="EMBL" id="GLB40097.1"/>
    </source>
</evidence>
<reference evidence="1" key="1">
    <citation type="submission" date="2022-07" db="EMBL/GenBank/DDBJ databases">
        <title>The genome of Lyophyllum shimeji provides insight into the initial evolution of ectomycorrhizal fungal genome.</title>
        <authorList>
            <person name="Kobayashi Y."/>
            <person name="Shibata T."/>
            <person name="Hirakawa H."/>
            <person name="Shigenobu S."/>
            <person name="Nishiyama T."/>
            <person name="Yamada A."/>
            <person name="Hasebe M."/>
            <person name="Kawaguchi M."/>
        </authorList>
    </citation>
    <scope>NUCLEOTIDE SEQUENCE</scope>
    <source>
        <strain evidence="1">AT787</strain>
    </source>
</reference>
<comment type="caution">
    <text evidence="1">The sequence shown here is derived from an EMBL/GenBank/DDBJ whole genome shotgun (WGS) entry which is preliminary data.</text>
</comment>
<protein>
    <submittedName>
        <fullName evidence="1">Uncharacterized protein</fullName>
    </submittedName>
</protein>
<gene>
    <name evidence="1" type="ORF">LshimejAT787_0706070</name>
</gene>
<accession>A0A9P3PRK8</accession>
<dbReference type="Gene3D" id="3.10.10.10">
    <property type="entry name" value="HIV Type 1 Reverse Transcriptase, subunit A, domain 1"/>
    <property type="match status" value="1"/>
</dbReference>
<dbReference type="SUPFAM" id="SSF56672">
    <property type="entry name" value="DNA/RNA polymerases"/>
    <property type="match status" value="1"/>
</dbReference>
<dbReference type="EMBL" id="BRPK01000007">
    <property type="protein sequence ID" value="GLB40097.1"/>
    <property type="molecule type" value="Genomic_DNA"/>
</dbReference>
<name>A0A9P3PRK8_LYOSH</name>
<sequence>MRHYIPLRGTLLDLLNPREATIPTQEDLDIATAEEKMFDVLFTHPRTTAGFGRQESLVASNVFLEENLKSGRIRPSKLPMASPVFFIKKKDGSLRLVQDY</sequence>
<dbReference type="InterPro" id="IPR043502">
    <property type="entry name" value="DNA/RNA_pol_sf"/>
</dbReference>
<proteinExistence type="predicted"/>
<evidence type="ECO:0000313" key="2">
    <source>
        <dbReference type="Proteomes" id="UP001063166"/>
    </source>
</evidence>
<keyword evidence="2" id="KW-1185">Reference proteome</keyword>